<dbReference type="InterPro" id="IPR002156">
    <property type="entry name" value="RNaseH_domain"/>
</dbReference>
<dbReference type="Proteomes" id="UP000827721">
    <property type="component" value="Unassembled WGS sequence"/>
</dbReference>
<comment type="caution">
    <text evidence="2">The sequence shown here is derived from an EMBL/GenBank/DDBJ whole genome shotgun (WGS) entry which is preliminary data.</text>
</comment>
<evidence type="ECO:0000313" key="3">
    <source>
        <dbReference type="Proteomes" id="UP000827721"/>
    </source>
</evidence>
<accession>A0ABQ8I0T5</accession>
<keyword evidence="3" id="KW-1185">Reference proteome</keyword>
<dbReference type="Pfam" id="PF13456">
    <property type="entry name" value="RVT_3"/>
    <property type="match status" value="1"/>
</dbReference>
<sequence length="404" mass="44733">MNCLSHMIPYSAAILRRTRYIIARSSLHQSYTPPSNTKFGHLGVKTIDLEFLLTRFRVQCYSSRSSSAKKTRSHKVKAKPEMEQDKNDFFVVWKGDIVGVYKSLAECQAQVGSSVCHPVSVYKGRSLPKVTEEYLIFHGLKNALYTIRVADLTEDLFGSLMPCPFQDPTSKKRSQDMIDPEIGEAIGSVSISTDHVTKHIKLDHEVQVASADSYSCFIQFDGASKGNPGPAGAGAVLRTGDGNLICKLREGVGIATNNVAEYRALILGLKYALEKGYTKIDARGDSKLVCMQNLNSDADAQANSAINLADGEIAEENKCKFAGDDEFSATSQAMEGLQVINGLECKITCNSSKVSYVLDTEDLLFRAKRKRRNYHQNSSCHNQTKVLNGYAIRLQRFQRWLSSS</sequence>
<gene>
    <name evidence="2" type="ORF">JRO89_XS05G0067700</name>
</gene>
<protein>
    <recommendedName>
        <fullName evidence="1">RNase H type-1 domain-containing protein</fullName>
    </recommendedName>
</protein>
<evidence type="ECO:0000313" key="2">
    <source>
        <dbReference type="EMBL" id="KAH7570205.1"/>
    </source>
</evidence>
<evidence type="ECO:0000259" key="1">
    <source>
        <dbReference type="PROSITE" id="PS50879"/>
    </source>
</evidence>
<dbReference type="SUPFAM" id="SSF53098">
    <property type="entry name" value="Ribonuclease H-like"/>
    <property type="match status" value="1"/>
</dbReference>
<feature type="domain" description="RNase H type-1" evidence="1">
    <location>
        <begin position="212"/>
        <end position="289"/>
    </location>
</feature>
<dbReference type="CDD" id="cd09279">
    <property type="entry name" value="RNase_HI_like"/>
    <property type="match status" value="1"/>
</dbReference>
<reference evidence="2 3" key="1">
    <citation type="submission" date="2021-02" db="EMBL/GenBank/DDBJ databases">
        <title>Plant Genome Project.</title>
        <authorList>
            <person name="Zhang R.-G."/>
        </authorList>
    </citation>
    <scope>NUCLEOTIDE SEQUENCE [LARGE SCALE GENOMIC DNA]</scope>
    <source>
        <tissue evidence="2">Leaves</tissue>
    </source>
</reference>
<name>A0ABQ8I0T5_9ROSI</name>
<dbReference type="Gene3D" id="3.30.420.10">
    <property type="entry name" value="Ribonuclease H-like superfamily/Ribonuclease H"/>
    <property type="match status" value="1"/>
</dbReference>
<dbReference type="PANTHER" id="PTHR33639">
    <property type="entry name" value="THIOL-DISULFIDE OXIDOREDUCTASE DCC"/>
    <property type="match status" value="1"/>
</dbReference>
<proteinExistence type="predicted"/>
<dbReference type="PROSITE" id="PS50879">
    <property type="entry name" value="RNASE_H_1"/>
    <property type="match status" value="1"/>
</dbReference>
<organism evidence="2 3">
    <name type="scientific">Xanthoceras sorbifolium</name>
    <dbReference type="NCBI Taxonomy" id="99658"/>
    <lineage>
        <taxon>Eukaryota</taxon>
        <taxon>Viridiplantae</taxon>
        <taxon>Streptophyta</taxon>
        <taxon>Embryophyta</taxon>
        <taxon>Tracheophyta</taxon>
        <taxon>Spermatophyta</taxon>
        <taxon>Magnoliopsida</taxon>
        <taxon>eudicotyledons</taxon>
        <taxon>Gunneridae</taxon>
        <taxon>Pentapetalae</taxon>
        <taxon>rosids</taxon>
        <taxon>malvids</taxon>
        <taxon>Sapindales</taxon>
        <taxon>Sapindaceae</taxon>
        <taxon>Xanthoceroideae</taxon>
        <taxon>Xanthoceras</taxon>
    </lineage>
</organism>
<dbReference type="EMBL" id="JAFEMO010000005">
    <property type="protein sequence ID" value="KAH7570205.1"/>
    <property type="molecule type" value="Genomic_DNA"/>
</dbReference>
<dbReference type="InterPro" id="IPR052927">
    <property type="entry name" value="DCC_oxidoreductase"/>
</dbReference>
<dbReference type="InterPro" id="IPR036397">
    <property type="entry name" value="RNaseH_sf"/>
</dbReference>
<dbReference type="InterPro" id="IPR012337">
    <property type="entry name" value="RNaseH-like_sf"/>
</dbReference>
<dbReference type="PANTHER" id="PTHR33639:SF3">
    <property type="entry name" value="RIBONUCLEASE H1 N-TERMINAL DOMAIN-CONTAINING PROTEIN"/>
    <property type="match status" value="1"/>
</dbReference>